<dbReference type="Proteomes" id="UP001556692">
    <property type="component" value="Unassembled WGS sequence"/>
</dbReference>
<evidence type="ECO:0000313" key="2">
    <source>
        <dbReference type="Proteomes" id="UP001556692"/>
    </source>
</evidence>
<dbReference type="EMBL" id="JBDPGJ010000002">
    <property type="protein sequence ID" value="MEX0406335.1"/>
    <property type="molecule type" value="Genomic_DNA"/>
</dbReference>
<accession>A0ABV3SHW0</accession>
<name>A0ABV3SHW0_9HYPH</name>
<gene>
    <name evidence="1" type="ORF">ABGN05_11720</name>
</gene>
<proteinExistence type="predicted"/>
<comment type="caution">
    <text evidence="1">The sequence shown here is derived from an EMBL/GenBank/DDBJ whole genome shotgun (WGS) entry which is preliminary data.</text>
</comment>
<evidence type="ECO:0000313" key="1">
    <source>
        <dbReference type="EMBL" id="MEX0406335.1"/>
    </source>
</evidence>
<sequence>MQPPKTILVVVPGEELRKSIEFTLEAEGFKVDSHKGFETVFAAPQAEDFSCAIVDEDAIEGGEQNLSRLAEIAGSSRPVVVLLDRMAMLPGSFALRQLPKPLLGPALIEAVSAVVPEISASILTT</sequence>
<protein>
    <recommendedName>
        <fullName evidence="3">Transcriptional regulator</fullName>
    </recommendedName>
</protein>
<dbReference type="InterPro" id="IPR011006">
    <property type="entry name" value="CheY-like_superfamily"/>
</dbReference>
<reference evidence="1 2" key="1">
    <citation type="submission" date="2024-05" db="EMBL/GenBank/DDBJ databases">
        <authorList>
            <person name="Jiang F."/>
        </authorList>
    </citation>
    <scope>NUCLEOTIDE SEQUENCE [LARGE SCALE GENOMIC DNA]</scope>
    <source>
        <strain evidence="1 2">LZ166</strain>
    </source>
</reference>
<organism evidence="1 2">
    <name type="scientific">Aquibium pacificus</name>
    <dbReference type="NCBI Taxonomy" id="3153579"/>
    <lineage>
        <taxon>Bacteria</taxon>
        <taxon>Pseudomonadati</taxon>
        <taxon>Pseudomonadota</taxon>
        <taxon>Alphaproteobacteria</taxon>
        <taxon>Hyphomicrobiales</taxon>
        <taxon>Phyllobacteriaceae</taxon>
        <taxon>Aquibium</taxon>
    </lineage>
</organism>
<keyword evidence="2" id="KW-1185">Reference proteome</keyword>
<dbReference type="SUPFAM" id="SSF52172">
    <property type="entry name" value="CheY-like"/>
    <property type="match status" value="1"/>
</dbReference>
<evidence type="ECO:0008006" key="3">
    <source>
        <dbReference type="Google" id="ProtNLM"/>
    </source>
</evidence>
<dbReference type="RefSeq" id="WP_367954189.1">
    <property type="nucleotide sequence ID" value="NZ_JBDPGJ010000002.1"/>
</dbReference>